<dbReference type="Proteomes" id="UP001497497">
    <property type="component" value="Unassembled WGS sequence"/>
</dbReference>
<accession>A0AAV2IBX2</accession>
<dbReference type="EMBL" id="CAXITT010000576">
    <property type="protein sequence ID" value="CAL1543805.1"/>
    <property type="molecule type" value="Genomic_DNA"/>
</dbReference>
<feature type="non-terminal residue" evidence="1">
    <location>
        <position position="163"/>
    </location>
</feature>
<organism evidence="1 2">
    <name type="scientific">Lymnaea stagnalis</name>
    <name type="common">Great pond snail</name>
    <name type="synonym">Helix stagnalis</name>
    <dbReference type="NCBI Taxonomy" id="6523"/>
    <lineage>
        <taxon>Eukaryota</taxon>
        <taxon>Metazoa</taxon>
        <taxon>Spiralia</taxon>
        <taxon>Lophotrochozoa</taxon>
        <taxon>Mollusca</taxon>
        <taxon>Gastropoda</taxon>
        <taxon>Heterobranchia</taxon>
        <taxon>Euthyneura</taxon>
        <taxon>Panpulmonata</taxon>
        <taxon>Hygrophila</taxon>
        <taxon>Lymnaeoidea</taxon>
        <taxon>Lymnaeidae</taxon>
        <taxon>Lymnaea</taxon>
    </lineage>
</organism>
<protein>
    <submittedName>
        <fullName evidence="1">Uncharacterized protein</fullName>
    </submittedName>
</protein>
<proteinExistence type="predicted"/>
<gene>
    <name evidence="1" type="ORF">GSLYS_00017318001</name>
</gene>
<evidence type="ECO:0000313" key="2">
    <source>
        <dbReference type="Proteomes" id="UP001497497"/>
    </source>
</evidence>
<sequence length="163" mass="18906">MEIDIRMSSTIHYCETSREIINIVNPHSEEIVKDINFVNLTWFVKRAKNAEERAMEYFTTAIPLSSDYGVYKFWGLEVKKVFRDTISYSARLYLKNEIKDTVFNIEFNVPPKLKSPHMYIIEDVNLAIGIVTYSCGQIGEYGHPGVKVVWRSEEGHKTTVKYA</sequence>
<dbReference type="AlphaFoldDB" id="A0AAV2IBX2"/>
<keyword evidence="2" id="KW-1185">Reference proteome</keyword>
<comment type="caution">
    <text evidence="1">The sequence shown here is derived from an EMBL/GenBank/DDBJ whole genome shotgun (WGS) entry which is preliminary data.</text>
</comment>
<reference evidence="1 2" key="1">
    <citation type="submission" date="2024-04" db="EMBL/GenBank/DDBJ databases">
        <authorList>
            <consortium name="Genoscope - CEA"/>
            <person name="William W."/>
        </authorList>
    </citation>
    <scope>NUCLEOTIDE SEQUENCE [LARGE SCALE GENOMIC DNA]</scope>
</reference>
<name>A0AAV2IBX2_LYMST</name>
<evidence type="ECO:0000313" key="1">
    <source>
        <dbReference type="EMBL" id="CAL1543805.1"/>
    </source>
</evidence>